<dbReference type="InterPro" id="IPR003362">
    <property type="entry name" value="Bact_transf"/>
</dbReference>
<dbReference type="GO" id="GO:0016780">
    <property type="term" value="F:phosphotransferase activity, for other substituted phosphate groups"/>
    <property type="evidence" value="ECO:0007669"/>
    <property type="project" value="TreeGrafter"/>
</dbReference>
<organism evidence="11 12">
    <name type="scientific">Selenomonas bovis</name>
    <dbReference type="NCBI Taxonomy" id="416586"/>
    <lineage>
        <taxon>Bacteria</taxon>
        <taxon>Bacillati</taxon>
        <taxon>Bacillota</taxon>
        <taxon>Negativicutes</taxon>
        <taxon>Selenomonadales</taxon>
        <taxon>Selenomonadaceae</taxon>
        <taxon>Selenomonas</taxon>
    </lineage>
</organism>
<evidence type="ECO:0000256" key="7">
    <source>
        <dbReference type="ARBA" id="ARBA00022989"/>
    </source>
</evidence>
<evidence type="ECO:0000313" key="12">
    <source>
        <dbReference type="Proteomes" id="UP000543804"/>
    </source>
</evidence>
<feature type="transmembrane region" description="Helical" evidence="9">
    <location>
        <begin position="51"/>
        <end position="69"/>
    </location>
</feature>
<dbReference type="Gene3D" id="3.40.50.720">
    <property type="entry name" value="NAD(P)-binding Rossmann-like Domain"/>
    <property type="match status" value="1"/>
</dbReference>
<dbReference type="NCBIfam" id="TIGR03022">
    <property type="entry name" value="WbaP_sugtrans"/>
    <property type="match status" value="1"/>
</dbReference>
<feature type="transmembrane region" description="Helical" evidence="9">
    <location>
        <begin position="284"/>
        <end position="310"/>
    </location>
</feature>
<evidence type="ECO:0000259" key="10">
    <source>
        <dbReference type="Pfam" id="PF02397"/>
    </source>
</evidence>
<reference evidence="11 12" key="1">
    <citation type="submission" date="2020-04" db="EMBL/GenBank/DDBJ databases">
        <authorList>
            <person name="Hitch T.C.A."/>
            <person name="Wylensek D."/>
            <person name="Clavel T."/>
        </authorList>
    </citation>
    <scope>NUCLEOTIDE SEQUENCE [LARGE SCALE GENOMIC DNA]</scope>
    <source>
        <strain evidence="11 12">PG-130-P53-12</strain>
    </source>
</reference>
<evidence type="ECO:0000256" key="8">
    <source>
        <dbReference type="ARBA" id="ARBA00023136"/>
    </source>
</evidence>
<dbReference type="EMBL" id="JABAFA010000018">
    <property type="protein sequence ID" value="NMD99086.1"/>
    <property type="molecule type" value="Genomic_DNA"/>
</dbReference>
<keyword evidence="7 9" id="KW-1133">Transmembrane helix</keyword>
<keyword evidence="4" id="KW-1003">Cell membrane</keyword>
<evidence type="ECO:0000256" key="1">
    <source>
        <dbReference type="ARBA" id="ARBA00004141"/>
    </source>
</evidence>
<feature type="transmembrane region" description="Helical" evidence="9">
    <location>
        <begin position="12"/>
        <end position="31"/>
    </location>
</feature>
<protein>
    <submittedName>
        <fullName evidence="11">Undecaprenyl-phosphate galactose phosphotransferase WbaP</fullName>
    </submittedName>
</protein>
<accession>A0A848B6J3</accession>
<dbReference type="Pfam" id="PF13727">
    <property type="entry name" value="CoA_binding_3"/>
    <property type="match status" value="1"/>
</dbReference>
<evidence type="ECO:0000256" key="4">
    <source>
        <dbReference type="ARBA" id="ARBA00022475"/>
    </source>
</evidence>
<dbReference type="GO" id="GO:0005886">
    <property type="term" value="C:plasma membrane"/>
    <property type="evidence" value="ECO:0007669"/>
    <property type="project" value="UniProtKB-SubCell"/>
</dbReference>
<evidence type="ECO:0000313" key="11">
    <source>
        <dbReference type="EMBL" id="NMD99086.1"/>
    </source>
</evidence>
<sequence>MVDRISWMRRYQRYFLVMTFLLLDYLAVIVAEHSALAARNALAVYWQGGHYVLRAAYLYFWVPLLFLLFLSRSQVYQQMRPILDTIRDIFYSVVYGVAATIIMLYVFRGDLQVSRLYLALFSVFVLLSIYMFRYITLKALKLGRFFEEPVVLIGAGKTAECLLRFFAGDLGYRYDIIGLIDDAPISAKVAGRFLLLGRVADAEQIVRDAGVQTVLIAAPGMERDRMQELIVRIQPYVKDISFIPDLIGTPMAGAQVDILFSEKILMLKLQNNLARKRNRVFKRVFDIVCTLFGSVVLSPFLLLLVIIVAVENHGHVIFVHPRVGQDGRMFPCYKFQTMVPDAEEKLAAYLAAHPAAREEWQENFKLAHDPRVTKFGAFLRRTSLDELPQIVNVLKGEMSLVGPRPIVKEEVPRYGENIREYYMVPPGITGMWQASGRSDTTYEERVAMDTWYVRNWSVWVDLMYLFKTFKAVLTSKGAY</sequence>
<dbReference type="InterPro" id="IPR017475">
    <property type="entry name" value="EPS_sugar_tfrase"/>
</dbReference>
<feature type="transmembrane region" description="Helical" evidence="9">
    <location>
        <begin position="113"/>
        <end position="132"/>
    </location>
</feature>
<comment type="caution">
    <text evidence="11">The sequence shown here is derived from an EMBL/GenBank/DDBJ whole genome shotgun (WGS) entry which is preliminary data.</text>
</comment>
<dbReference type="PANTHER" id="PTHR30576:SF4">
    <property type="entry name" value="UNDECAPRENYL-PHOSPHATE GALACTOSE PHOSPHOTRANSFERASE"/>
    <property type="match status" value="1"/>
</dbReference>
<evidence type="ECO:0000256" key="3">
    <source>
        <dbReference type="ARBA" id="ARBA00006464"/>
    </source>
</evidence>
<evidence type="ECO:0000256" key="6">
    <source>
        <dbReference type="ARBA" id="ARBA00022692"/>
    </source>
</evidence>
<proteinExistence type="inferred from homology"/>
<dbReference type="Pfam" id="PF02397">
    <property type="entry name" value="Bac_transf"/>
    <property type="match status" value="1"/>
</dbReference>
<dbReference type="RefSeq" id="WP_019542973.1">
    <property type="nucleotide sequence ID" value="NZ_JABAFA010000018.1"/>
</dbReference>
<keyword evidence="12" id="KW-1185">Reference proteome</keyword>
<keyword evidence="5 11" id="KW-0808">Transferase</keyword>
<feature type="transmembrane region" description="Helical" evidence="9">
    <location>
        <begin position="89"/>
        <end position="107"/>
    </location>
</feature>
<comment type="similarity">
    <text evidence="3">Belongs to the bacterial sugar transferase family.</text>
</comment>
<comment type="subcellular location">
    <subcellularLocation>
        <location evidence="2">Cell membrane</location>
    </subcellularLocation>
    <subcellularLocation>
        <location evidence="1">Membrane</location>
        <topology evidence="1">Multi-pass membrane protein</topology>
    </subcellularLocation>
</comment>
<dbReference type="GO" id="GO:0000271">
    <property type="term" value="P:polysaccharide biosynthetic process"/>
    <property type="evidence" value="ECO:0007669"/>
    <property type="project" value="InterPro"/>
</dbReference>
<keyword evidence="8 9" id="KW-0472">Membrane</keyword>
<evidence type="ECO:0000256" key="9">
    <source>
        <dbReference type="SAM" id="Phobius"/>
    </source>
</evidence>
<keyword evidence="6 9" id="KW-0812">Transmembrane</keyword>
<evidence type="ECO:0000256" key="5">
    <source>
        <dbReference type="ARBA" id="ARBA00022679"/>
    </source>
</evidence>
<gene>
    <name evidence="11" type="primary">wbaP</name>
    <name evidence="11" type="ORF">HF878_06270</name>
</gene>
<dbReference type="NCBIfam" id="TIGR03025">
    <property type="entry name" value="EPS_sugtrans"/>
    <property type="match status" value="1"/>
</dbReference>
<name>A0A848B6J3_9FIRM</name>
<dbReference type="InterPro" id="IPR017472">
    <property type="entry name" value="Undecaprenyl-P_galact_Ptfrase"/>
</dbReference>
<dbReference type="Proteomes" id="UP000543804">
    <property type="component" value="Unassembled WGS sequence"/>
</dbReference>
<feature type="domain" description="Bacterial sugar transferase" evidence="10">
    <location>
        <begin position="282"/>
        <end position="473"/>
    </location>
</feature>
<dbReference type="PANTHER" id="PTHR30576">
    <property type="entry name" value="COLANIC BIOSYNTHESIS UDP-GLUCOSE LIPID CARRIER TRANSFERASE"/>
    <property type="match status" value="1"/>
</dbReference>
<dbReference type="AlphaFoldDB" id="A0A848B6J3"/>
<evidence type="ECO:0000256" key="2">
    <source>
        <dbReference type="ARBA" id="ARBA00004236"/>
    </source>
</evidence>